<gene>
    <name evidence="1" type="ORF">DS742_11745</name>
</gene>
<evidence type="ECO:0000313" key="2">
    <source>
        <dbReference type="Proteomes" id="UP000260680"/>
    </source>
</evidence>
<dbReference type="AlphaFoldDB" id="A0A3E2NCN8"/>
<accession>A0A3E2NCN8</accession>
<proteinExistence type="predicted"/>
<sequence>MKFFGNADIRGARMCNTPPAHPPISGSSVQTITEKRKTVTQSIPGIAFANDNGSVNVVPIISVGTEKIIFRTKCIMRKSDIEDIEKNLTEKIGIKCVVIDPHTELAAIIDG</sequence>
<organism evidence="1 2">
    <name type="scientific">Lacrimispora amygdalina</name>
    <dbReference type="NCBI Taxonomy" id="253257"/>
    <lineage>
        <taxon>Bacteria</taxon>
        <taxon>Bacillati</taxon>
        <taxon>Bacillota</taxon>
        <taxon>Clostridia</taxon>
        <taxon>Lachnospirales</taxon>
        <taxon>Lachnospiraceae</taxon>
        <taxon>Lacrimispora</taxon>
    </lineage>
</organism>
<reference evidence="1 2" key="1">
    <citation type="submission" date="2018-07" db="EMBL/GenBank/DDBJ databases">
        <title>New species, Clostridium PI-S10-A1B.</title>
        <authorList>
            <person name="Krishna G."/>
            <person name="Summeta K."/>
            <person name="Shikha S."/>
            <person name="Prabhu P.B."/>
            <person name="Suresh K."/>
        </authorList>
    </citation>
    <scope>NUCLEOTIDE SEQUENCE [LARGE SCALE GENOMIC DNA]</scope>
    <source>
        <strain evidence="1 2">PI-S10-A1B</strain>
    </source>
</reference>
<protein>
    <submittedName>
        <fullName evidence="1">Uncharacterized protein</fullName>
    </submittedName>
</protein>
<dbReference type="RefSeq" id="WP_117417204.1">
    <property type="nucleotide sequence ID" value="NZ_QOHO01000031.1"/>
</dbReference>
<name>A0A3E2NCN8_9FIRM</name>
<evidence type="ECO:0000313" key="1">
    <source>
        <dbReference type="EMBL" id="RFZ78778.1"/>
    </source>
</evidence>
<dbReference type="EMBL" id="QOHO01000031">
    <property type="protein sequence ID" value="RFZ78778.1"/>
    <property type="molecule type" value="Genomic_DNA"/>
</dbReference>
<dbReference type="Proteomes" id="UP000260680">
    <property type="component" value="Unassembled WGS sequence"/>
</dbReference>
<comment type="caution">
    <text evidence="1">The sequence shown here is derived from an EMBL/GenBank/DDBJ whole genome shotgun (WGS) entry which is preliminary data.</text>
</comment>